<dbReference type="Proteomes" id="UP001195769">
    <property type="component" value="Unassembled WGS sequence"/>
</dbReference>
<protein>
    <submittedName>
        <fullName evidence="1">Uncharacterized protein</fullName>
    </submittedName>
</protein>
<gene>
    <name evidence="1" type="ORF">F5891DRAFT_981297</name>
</gene>
<evidence type="ECO:0000313" key="1">
    <source>
        <dbReference type="EMBL" id="KAG1899233.1"/>
    </source>
</evidence>
<accession>A0AAD4HJU3</accession>
<evidence type="ECO:0000313" key="2">
    <source>
        <dbReference type="Proteomes" id="UP001195769"/>
    </source>
</evidence>
<reference evidence="1" key="1">
    <citation type="journal article" date="2020" name="New Phytol.">
        <title>Comparative genomics reveals dynamic genome evolution in host specialist ectomycorrhizal fungi.</title>
        <authorList>
            <person name="Lofgren L.A."/>
            <person name="Nguyen N.H."/>
            <person name="Vilgalys R."/>
            <person name="Ruytinx J."/>
            <person name="Liao H.L."/>
            <person name="Branco S."/>
            <person name="Kuo A."/>
            <person name="LaButti K."/>
            <person name="Lipzen A."/>
            <person name="Andreopoulos W."/>
            <person name="Pangilinan J."/>
            <person name="Riley R."/>
            <person name="Hundley H."/>
            <person name="Na H."/>
            <person name="Barry K."/>
            <person name="Grigoriev I.V."/>
            <person name="Stajich J.E."/>
            <person name="Kennedy P.G."/>
        </authorList>
    </citation>
    <scope>NUCLEOTIDE SEQUENCE</scope>
    <source>
        <strain evidence="1">FC203</strain>
    </source>
</reference>
<keyword evidence="2" id="KW-1185">Reference proteome</keyword>
<name>A0AAD4HJU3_9AGAM</name>
<dbReference type="RefSeq" id="XP_041224809.1">
    <property type="nucleotide sequence ID" value="XM_041377089.1"/>
</dbReference>
<dbReference type="AlphaFoldDB" id="A0AAD4HJU3"/>
<comment type="caution">
    <text evidence="1">The sequence shown here is derived from an EMBL/GenBank/DDBJ whole genome shotgun (WGS) entry which is preliminary data.</text>
</comment>
<sequence>MSTLVPQSGDMMQGDVLIFDTALSGFLSFSGIPVLDVEFVGYMPLGSGDQLTLYPLYLRAYLSLFAYLLAPMVHASQYELLPSNEVPVFTLALNGIDAPFLNLPCVRVRTGIDKMLHGVYNYHGVAWPNESPTMIHLAQFPSGYRHTEGSVDGSDSILQTTWVESSAMTSIAGASGRQAHSKKLKAEHSLHRIMAVCPNWGRALAFLHVHLRIVICCGHSDNPHLLINAKYAECRVELIRSLWPKTLARANIASQDLELVLPVTPRKAFSQNVLLGQTANVFVIVKVIKLHPKVIFCTASPFQVFAKHDSGENILSLSYYPLFNMINDSHFLGIEQTKSALISWLSNQERDILPDSLFVMASMLFGWIDSHDLIALLEVSLKEIETQLQQEQDLCMVSCLQGRCWMEDRMYRAQTEISLFSAAIANLCEELERRSYPNKCNAWLLTLHGDVQLDSDTSQIPFGSLQTEVSHLYDYLVGPDDQFLSLPRMLKTWVDSVAFRAYLSACLAESKPSSITNNDTFKPKERKTLDMLQSDIHVLGLKKRRTQVKVDMLSEAIARMSEFERTNDGGHTVAMLLFLTLRLL</sequence>
<organism evidence="1 2">
    <name type="scientific">Suillus fuscotomentosus</name>
    <dbReference type="NCBI Taxonomy" id="1912939"/>
    <lineage>
        <taxon>Eukaryota</taxon>
        <taxon>Fungi</taxon>
        <taxon>Dikarya</taxon>
        <taxon>Basidiomycota</taxon>
        <taxon>Agaricomycotina</taxon>
        <taxon>Agaricomycetes</taxon>
        <taxon>Agaricomycetidae</taxon>
        <taxon>Boletales</taxon>
        <taxon>Suillineae</taxon>
        <taxon>Suillaceae</taxon>
        <taxon>Suillus</taxon>
    </lineage>
</organism>
<proteinExistence type="predicted"/>
<dbReference type="GeneID" id="64671387"/>
<dbReference type="EMBL" id="JABBWK010000034">
    <property type="protein sequence ID" value="KAG1899233.1"/>
    <property type="molecule type" value="Genomic_DNA"/>
</dbReference>